<dbReference type="Proteomes" id="UP000054166">
    <property type="component" value="Unassembled WGS sequence"/>
</dbReference>
<organism evidence="12 13">
    <name type="scientific">Piloderma croceum (strain F 1598)</name>
    <dbReference type="NCBI Taxonomy" id="765440"/>
    <lineage>
        <taxon>Eukaryota</taxon>
        <taxon>Fungi</taxon>
        <taxon>Dikarya</taxon>
        <taxon>Basidiomycota</taxon>
        <taxon>Agaricomycotina</taxon>
        <taxon>Agaricomycetes</taxon>
        <taxon>Agaricomycetidae</taxon>
        <taxon>Atheliales</taxon>
        <taxon>Atheliaceae</taxon>
        <taxon>Piloderma</taxon>
    </lineage>
</organism>
<keyword evidence="6" id="KW-0560">Oxidoreductase</keyword>
<dbReference type="PANTHER" id="PTHR30521:SF4">
    <property type="entry name" value="DEFERROCHELATASE"/>
    <property type="match status" value="1"/>
</dbReference>
<dbReference type="PANTHER" id="PTHR30521">
    <property type="entry name" value="DEFERROCHELATASE/PEROXIDASE"/>
    <property type="match status" value="1"/>
</dbReference>
<dbReference type="NCBIfam" id="TIGR01413">
    <property type="entry name" value="Dyp_perox_fam"/>
    <property type="match status" value="1"/>
</dbReference>
<accession>A0A0C3G091</accession>
<dbReference type="InterPro" id="IPR011008">
    <property type="entry name" value="Dimeric_a/b-barrel"/>
</dbReference>
<evidence type="ECO:0000259" key="11">
    <source>
        <dbReference type="Pfam" id="PF21105"/>
    </source>
</evidence>
<evidence type="ECO:0000259" key="10">
    <source>
        <dbReference type="Pfam" id="PF20628"/>
    </source>
</evidence>
<evidence type="ECO:0000256" key="6">
    <source>
        <dbReference type="ARBA" id="ARBA00023002"/>
    </source>
</evidence>
<gene>
    <name evidence="12" type="ORF">PILCRDRAFT_816749</name>
</gene>
<keyword evidence="3" id="KW-0349">Heme</keyword>
<dbReference type="GO" id="GO:0020037">
    <property type="term" value="F:heme binding"/>
    <property type="evidence" value="ECO:0007669"/>
    <property type="project" value="InterPro"/>
</dbReference>
<feature type="domain" description="DyP dimeric alpha+beta barrel" evidence="11">
    <location>
        <begin position="12"/>
        <end position="184"/>
    </location>
</feature>
<dbReference type="InParanoid" id="A0A0C3G091"/>
<evidence type="ECO:0000256" key="9">
    <source>
        <dbReference type="SAM" id="MobiDB-lite"/>
    </source>
</evidence>
<dbReference type="GO" id="GO:0005829">
    <property type="term" value="C:cytosol"/>
    <property type="evidence" value="ECO:0007669"/>
    <property type="project" value="TreeGrafter"/>
</dbReference>
<keyword evidence="7" id="KW-0408">Iron</keyword>
<dbReference type="HOGENOM" id="CLU_015125_2_0_1"/>
<dbReference type="OrthoDB" id="3207336at2759"/>
<evidence type="ECO:0008006" key="14">
    <source>
        <dbReference type="Google" id="ProtNLM"/>
    </source>
</evidence>
<dbReference type="InterPro" id="IPR049509">
    <property type="entry name" value="DyP_N"/>
</dbReference>
<reference evidence="13" key="2">
    <citation type="submission" date="2015-01" db="EMBL/GenBank/DDBJ databases">
        <title>Evolutionary Origins and Diversification of the Mycorrhizal Mutualists.</title>
        <authorList>
            <consortium name="DOE Joint Genome Institute"/>
            <consortium name="Mycorrhizal Genomics Consortium"/>
            <person name="Kohler A."/>
            <person name="Kuo A."/>
            <person name="Nagy L.G."/>
            <person name="Floudas D."/>
            <person name="Copeland A."/>
            <person name="Barry K.W."/>
            <person name="Cichocki N."/>
            <person name="Veneault-Fourrey C."/>
            <person name="LaButti K."/>
            <person name="Lindquist E.A."/>
            <person name="Lipzen A."/>
            <person name="Lundell T."/>
            <person name="Morin E."/>
            <person name="Murat C."/>
            <person name="Riley R."/>
            <person name="Ohm R."/>
            <person name="Sun H."/>
            <person name="Tunlid A."/>
            <person name="Henrissat B."/>
            <person name="Grigoriev I.V."/>
            <person name="Hibbett D.S."/>
            <person name="Martin F."/>
        </authorList>
    </citation>
    <scope>NUCLEOTIDE SEQUENCE [LARGE SCALE GENOMIC DNA]</scope>
    <source>
        <strain evidence="13">F 1598</strain>
    </source>
</reference>
<dbReference type="SUPFAM" id="SSF54909">
    <property type="entry name" value="Dimeric alpha+beta barrel"/>
    <property type="match status" value="1"/>
</dbReference>
<protein>
    <recommendedName>
        <fullName evidence="14">Dyp-type peroxidase</fullName>
    </recommendedName>
</protein>
<sequence length="473" mass="51203">MSTPTPTLDFTNIQGDILEGLAKKFETFVFFAITDATHFRQRLKAIIPLITSTTQALANSKAIADHKANGNCDLLKLVGTNIAFSQTGLTALGIEDNVGDTLFSKGQLADASDGVNGLGDPGVVNGSTVDPAWEPAFKEKGLPHGCILITGESKATISERLQEIETKLAGTVKTITQVDGNVRPGTEAGHEHFGFQDCLSQPPVIGFREPNTGEQPTEPGDILIGEQGDEPDNGVTRPTWTKDGSFLVFRKLRQFVPEFNEFLAKNPILDNGLTPAQGSELLGARLMGRWKSGAPIDRDPTADNLTDAKDVNKVNDFDYSDDLTAQVRCPFTAHLRKTNPRASVHPGLTNVQKNRRIIRQGIPYGPEVDSEEAQTHTSKHDRGLLFVCYQSNISNGFSFIQKSWSNNPNFPATGSGFDAIIGLNIDNPRVTTGMDPQNVTTSLALPQQLFVAPRGGEYFLSPSISALKTIFLA</sequence>
<dbReference type="STRING" id="765440.A0A0C3G091"/>
<dbReference type="GO" id="GO:0046872">
    <property type="term" value="F:metal ion binding"/>
    <property type="evidence" value="ECO:0007669"/>
    <property type="project" value="UniProtKB-KW"/>
</dbReference>
<dbReference type="Pfam" id="PF20628">
    <property type="entry name" value="Dyp_perox_C"/>
    <property type="match status" value="1"/>
</dbReference>
<keyword evidence="13" id="KW-1185">Reference proteome</keyword>
<dbReference type="EMBL" id="KN832984">
    <property type="protein sequence ID" value="KIM85549.1"/>
    <property type="molecule type" value="Genomic_DNA"/>
</dbReference>
<dbReference type="Pfam" id="PF21105">
    <property type="entry name" value="DyP_N"/>
    <property type="match status" value="1"/>
</dbReference>
<proteinExistence type="inferred from homology"/>
<name>A0A0C3G091_PILCF</name>
<comment type="similarity">
    <text evidence="8">Belongs to the DyP-type peroxidase family.</text>
</comment>
<keyword evidence="5" id="KW-0732">Signal</keyword>
<comment type="cofactor">
    <cofactor evidence="1">
        <name>heme b</name>
        <dbReference type="ChEBI" id="CHEBI:60344"/>
    </cofactor>
</comment>
<dbReference type="AlphaFoldDB" id="A0A0C3G091"/>
<keyword evidence="4" id="KW-0479">Metal-binding</keyword>
<evidence type="ECO:0000256" key="7">
    <source>
        <dbReference type="ARBA" id="ARBA00023004"/>
    </source>
</evidence>
<evidence type="ECO:0000256" key="4">
    <source>
        <dbReference type="ARBA" id="ARBA00022723"/>
    </source>
</evidence>
<evidence type="ECO:0000313" key="13">
    <source>
        <dbReference type="Proteomes" id="UP000054166"/>
    </source>
</evidence>
<evidence type="ECO:0000313" key="12">
    <source>
        <dbReference type="EMBL" id="KIM85549.1"/>
    </source>
</evidence>
<dbReference type="InterPro" id="IPR048328">
    <property type="entry name" value="Dyp_perox_C"/>
</dbReference>
<evidence type="ECO:0000256" key="2">
    <source>
        <dbReference type="ARBA" id="ARBA00022559"/>
    </source>
</evidence>
<reference evidence="12 13" key="1">
    <citation type="submission" date="2014-04" db="EMBL/GenBank/DDBJ databases">
        <authorList>
            <consortium name="DOE Joint Genome Institute"/>
            <person name="Kuo A."/>
            <person name="Tarkka M."/>
            <person name="Buscot F."/>
            <person name="Kohler A."/>
            <person name="Nagy L.G."/>
            <person name="Floudas D."/>
            <person name="Copeland A."/>
            <person name="Barry K.W."/>
            <person name="Cichocki N."/>
            <person name="Veneault-Fourrey C."/>
            <person name="LaButti K."/>
            <person name="Lindquist E.A."/>
            <person name="Lipzen A."/>
            <person name="Lundell T."/>
            <person name="Morin E."/>
            <person name="Murat C."/>
            <person name="Sun H."/>
            <person name="Tunlid A."/>
            <person name="Henrissat B."/>
            <person name="Grigoriev I.V."/>
            <person name="Hibbett D.S."/>
            <person name="Martin F."/>
            <person name="Nordberg H.P."/>
            <person name="Cantor M.N."/>
            <person name="Hua S.X."/>
        </authorList>
    </citation>
    <scope>NUCLEOTIDE SEQUENCE [LARGE SCALE GENOMIC DNA]</scope>
    <source>
        <strain evidence="12 13">F 1598</strain>
    </source>
</reference>
<evidence type="ECO:0000256" key="1">
    <source>
        <dbReference type="ARBA" id="ARBA00001970"/>
    </source>
</evidence>
<dbReference type="PROSITE" id="PS51404">
    <property type="entry name" value="DYP_PEROXIDASE"/>
    <property type="match status" value="1"/>
</dbReference>
<evidence type="ECO:0000256" key="3">
    <source>
        <dbReference type="ARBA" id="ARBA00022617"/>
    </source>
</evidence>
<feature type="domain" description="Dyp-type peroxidase C-terminal" evidence="10">
    <location>
        <begin position="238"/>
        <end position="404"/>
    </location>
</feature>
<keyword evidence="2" id="KW-0575">Peroxidase</keyword>
<evidence type="ECO:0000256" key="8">
    <source>
        <dbReference type="ARBA" id="ARBA00025737"/>
    </source>
</evidence>
<feature type="region of interest" description="Disordered" evidence="9">
    <location>
        <begin position="212"/>
        <end position="238"/>
    </location>
</feature>
<evidence type="ECO:0000256" key="5">
    <source>
        <dbReference type="ARBA" id="ARBA00022729"/>
    </source>
</evidence>
<dbReference type="GO" id="GO:0004601">
    <property type="term" value="F:peroxidase activity"/>
    <property type="evidence" value="ECO:0007669"/>
    <property type="project" value="UniProtKB-KW"/>
</dbReference>
<dbReference type="InterPro" id="IPR006314">
    <property type="entry name" value="Dyp_peroxidase"/>
</dbReference>